<comment type="similarity">
    <text evidence="5">Belongs to the creatininase superfamily.</text>
</comment>
<dbReference type="InterPro" id="IPR024087">
    <property type="entry name" value="Creatininase-like_sf"/>
</dbReference>
<dbReference type="GO" id="GO:0016811">
    <property type="term" value="F:hydrolase activity, acting on carbon-nitrogen (but not peptide) bonds, in linear amides"/>
    <property type="evidence" value="ECO:0007669"/>
    <property type="project" value="TreeGrafter"/>
</dbReference>
<protein>
    <submittedName>
        <fullName evidence="6">Creatininase</fullName>
    </submittedName>
</protein>
<dbReference type="OrthoDB" id="9801445at2"/>
<keyword evidence="4" id="KW-0862">Zinc</keyword>
<gene>
    <name evidence="6" type="ORF">OA50_03829</name>
</gene>
<name>A0A0B3S4P2_9RHOB</name>
<evidence type="ECO:0000256" key="4">
    <source>
        <dbReference type="ARBA" id="ARBA00022833"/>
    </source>
</evidence>
<sequence length="266" mass="28718">MKRYWADYSRRAFAELEHERIIAVQPIGAIEQHGPHLPMSVDACTVDNLAKRLARALPDDSPVLILPTQAVCKSDEHIDFPGTLTLTGETFGRVLTEIGASVARAGVRKMVFLNGHGGNIPAMDQAARELRVSQGMMTFSCTWVGFGMPEGIYSATERAHGIHAGDMETSVMLALDPDNVDMGLARDFRSRGQDLAEKTDNIGLGRAVRPGWKTQDLNTAGACGEAHLATAEKGEATLDHAVSGLVAAMAEIDSIPLSWLDRKPET</sequence>
<dbReference type="Pfam" id="PF02633">
    <property type="entry name" value="Creatininase"/>
    <property type="match status" value="1"/>
</dbReference>
<dbReference type="Proteomes" id="UP000030960">
    <property type="component" value="Unassembled WGS sequence"/>
</dbReference>
<dbReference type="RefSeq" id="WP_043144476.1">
    <property type="nucleotide sequence ID" value="NZ_JSUQ01000016.1"/>
</dbReference>
<dbReference type="Gene3D" id="3.40.50.10310">
    <property type="entry name" value="Creatininase"/>
    <property type="match status" value="1"/>
</dbReference>
<evidence type="ECO:0000313" key="6">
    <source>
        <dbReference type="EMBL" id="KHQ51666.1"/>
    </source>
</evidence>
<accession>A0A225QK04</accession>
<reference evidence="6 7" key="1">
    <citation type="submission" date="2014-10" db="EMBL/GenBank/DDBJ databases">
        <title>Genome sequence of Ponticoccus sp. strain UMTAT08 isolated from clonal culture of toxic dinoflagellate Alexandrium tamiyavanichii.</title>
        <authorList>
            <person name="Gan H.Y."/>
            <person name="Muhd D.-D."/>
            <person name="Mohd Noor M.E."/>
            <person name="Yeong Y.S."/>
            <person name="Usup G."/>
        </authorList>
    </citation>
    <scope>NUCLEOTIDE SEQUENCE [LARGE SCALE GENOMIC DNA]</scope>
    <source>
        <strain evidence="6 7">UMTAT08</strain>
    </source>
</reference>
<evidence type="ECO:0000313" key="7">
    <source>
        <dbReference type="Proteomes" id="UP000030960"/>
    </source>
</evidence>
<accession>A0A0B3S4P2</accession>
<comment type="cofactor">
    <cofactor evidence="1">
        <name>Zn(2+)</name>
        <dbReference type="ChEBI" id="CHEBI:29105"/>
    </cofactor>
</comment>
<evidence type="ECO:0000256" key="2">
    <source>
        <dbReference type="ARBA" id="ARBA00022723"/>
    </source>
</evidence>
<dbReference type="GO" id="GO:0009231">
    <property type="term" value="P:riboflavin biosynthetic process"/>
    <property type="evidence" value="ECO:0007669"/>
    <property type="project" value="TreeGrafter"/>
</dbReference>
<dbReference type="GO" id="GO:0046872">
    <property type="term" value="F:metal ion binding"/>
    <property type="evidence" value="ECO:0007669"/>
    <property type="project" value="UniProtKB-KW"/>
</dbReference>
<keyword evidence="7" id="KW-1185">Reference proteome</keyword>
<dbReference type="SUPFAM" id="SSF102215">
    <property type="entry name" value="Creatininase"/>
    <property type="match status" value="1"/>
</dbReference>
<keyword evidence="2" id="KW-0479">Metal-binding</keyword>
<organism evidence="6 7">
    <name type="scientific">Mameliella alba</name>
    <dbReference type="NCBI Taxonomy" id="561184"/>
    <lineage>
        <taxon>Bacteria</taxon>
        <taxon>Pseudomonadati</taxon>
        <taxon>Pseudomonadota</taxon>
        <taxon>Alphaproteobacteria</taxon>
        <taxon>Rhodobacterales</taxon>
        <taxon>Roseobacteraceae</taxon>
        <taxon>Mameliella</taxon>
    </lineage>
</organism>
<proteinExistence type="inferred from homology"/>
<evidence type="ECO:0000256" key="1">
    <source>
        <dbReference type="ARBA" id="ARBA00001947"/>
    </source>
</evidence>
<keyword evidence="3" id="KW-0378">Hydrolase</keyword>
<evidence type="ECO:0000256" key="3">
    <source>
        <dbReference type="ARBA" id="ARBA00022801"/>
    </source>
</evidence>
<dbReference type="PATRIC" id="fig|1515334.3.peg.3856"/>
<dbReference type="PANTHER" id="PTHR35005">
    <property type="entry name" value="3-DEHYDRO-SCYLLO-INOSOSE HYDROLASE"/>
    <property type="match status" value="1"/>
</dbReference>
<dbReference type="InterPro" id="IPR003785">
    <property type="entry name" value="Creatininase/forma_Hydrolase"/>
</dbReference>
<dbReference type="AlphaFoldDB" id="A0A0B3S4P2"/>
<evidence type="ECO:0000256" key="5">
    <source>
        <dbReference type="ARBA" id="ARBA00024029"/>
    </source>
</evidence>
<dbReference type="PANTHER" id="PTHR35005:SF1">
    <property type="entry name" value="2-AMINO-5-FORMYLAMINO-6-RIBOSYLAMINOPYRIMIDIN-4(3H)-ONE 5'-MONOPHOSPHATE DEFORMYLASE"/>
    <property type="match status" value="1"/>
</dbReference>
<dbReference type="EMBL" id="JSUQ01000016">
    <property type="protein sequence ID" value="KHQ51666.1"/>
    <property type="molecule type" value="Genomic_DNA"/>
</dbReference>
<comment type="caution">
    <text evidence="6">The sequence shown here is derived from an EMBL/GenBank/DDBJ whole genome shotgun (WGS) entry which is preliminary data.</text>
</comment>